<accession>M0MU87</accession>
<protein>
    <submittedName>
        <fullName evidence="1">Uncharacterized protein</fullName>
    </submittedName>
</protein>
<name>M0MU87_9EURY</name>
<organism evidence="1 2">
    <name type="scientific">Halococcus saccharolyticus DSM 5350</name>
    <dbReference type="NCBI Taxonomy" id="1227455"/>
    <lineage>
        <taxon>Archaea</taxon>
        <taxon>Methanobacteriati</taxon>
        <taxon>Methanobacteriota</taxon>
        <taxon>Stenosarchaea group</taxon>
        <taxon>Halobacteria</taxon>
        <taxon>Halobacteriales</taxon>
        <taxon>Halococcaceae</taxon>
        <taxon>Halococcus</taxon>
    </lineage>
</organism>
<proteinExistence type="predicted"/>
<gene>
    <name evidence="1" type="ORF">C449_00945</name>
</gene>
<comment type="caution">
    <text evidence="1">The sequence shown here is derived from an EMBL/GenBank/DDBJ whole genome shotgun (WGS) entry which is preliminary data.</text>
</comment>
<dbReference type="InParanoid" id="M0MU87"/>
<dbReference type="RefSeq" id="WP_006075994.1">
    <property type="nucleotide sequence ID" value="NZ_AOMD01000002.1"/>
</dbReference>
<dbReference type="Proteomes" id="UP000011669">
    <property type="component" value="Unassembled WGS sequence"/>
</dbReference>
<dbReference type="EMBL" id="AOMD01000002">
    <property type="protein sequence ID" value="EMA47995.1"/>
    <property type="molecule type" value="Genomic_DNA"/>
</dbReference>
<dbReference type="PATRIC" id="fig|1227455.4.peg.194"/>
<reference evidence="1 2" key="1">
    <citation type="journal article" date="2014" name="PLoS Genet.">
        <title>Phylogenetically driven sequencing of extremely halophilic archaea reveals strategies for static and dynamic osmo-response.</title>
        <authorList>
            <person name="Becker E.A."/>
            <person name="Seitzer P.M."/>
            <person name="Tritt A."/>
            <person name="Larsen D."/>
            <person name="Krusor M."/>
            <person name="Yao A.I."/>
            <person name="Wu D."/>
            <person name="Madern D."/>
            <person name="Eisen J.A."/>
            <person name="Darling A.E."/>
            <person name="Facciotti M.T."/>
        </authorList>
    </citation>
    <scope>NUCLEOTIDE SEQUENCE [LARGE SCALE GENOMIC DNA]</scope>
    <source>
        <strain evidence="1 2">DSM 5350</strain>
    </source>
</reference>
<dbReference type="STRING" id="1227455.C449_00945"/>
<evidence type="ECO:0000313" key="1">
    <source>
        <dbReference type="EMBL" id="EMA47995.1"/>
    </source>
</evidence>
<keyword evidence="2" id="KW-1185">Reference proteome</keyword>
<dbReference type="AlphaFoldDB" id="M0MU87"/>
<evidence type="ECO:0000313" key="2">
    <source>
        <dbReference type="Proteomes" id="UP000011669"/>
    </source>
</evidence>
<sequence length="129" mass="14304">MARNQKTVRSKEGTLTIGNQDIDVTNVEATIEISLSSTDWSNRPEQYTGWTSVHTTGTYEWEGVSSEAETALVDTNGHPLEEDAEIQFNNPNGSYVFREVYPASVAPSWDMSSFAEGSVEWEADIARLP</sequence>